<dbReference type="EMBL" id="QQBG01000021">
    <property type="protein sequence ID" value="RDB31297.1"/>
    <property type="molecule type" value="Genomic_DNA"/>
</dbReference>
<comment type="caution">
    <text evidence="1">The sequence shown here is derived from an EMBL/GenBank/DDBJ whole genome shotgun (WGS) entry which is preliminary data.</text>
</comment>
<dbReference type="Proteomes" id="UP000253816">
    <property type="component" value="Unassembled WGS sequence"/>
</dbReference>
<reference evidence="1 2" key="1">
    <citation type="submission" date="2018-07" db="EMBL/GenBank/DDBJ databases">
        <title>Comparative genomics of the Candidatus Parilichlamydiaceae reveals evidence of convergent evolution and genome reduction in the phylum Chlamydiae.</title>
        <authorList>
            <person name="Taylor-Brown A."/>
            <person name="Polkinghorne A."/>
        </authorList>
    </citation>
    <scope>NUCLEOTIDE SEQUENCE [LARGE SCALE GENOMIC DNA]</scope>
    <source>
        <strain evidence="1 2">Hat2</strain>
    </source>
</reference>
<organism evidence="1 2">
    <name type="scientific">Candidatus Similichlamydia laticola</name>
    <dbReference type="NCBI Taxonomy" id="2170265"/>
    <lineage>
        <taxon>Bacteria</taxon>
        <taxon>Pseudomonadati</taxon>
        <taxon>Chlamydiota</taxon>
        <taxon>Chlamydiia</taxon>
        <taxon>Parachlamydiales</taxon>
        <taxon>Candidatus Parilichlamydiaceae</taxon>
        <taxon>Candidatus Similichlamydia</taxon>
    </lineage>
</organism>
<protein>
    <submittedName>
        <fullName evidence="1">Uncharacterized protein</fullName>
    </submittedName>
</protein>
<gene>
    <name evidence="1" type="ORF">HAT2_00600</name>
</gene>
<evidence type="ECO:0000313" key="1">
    <source>
        <dbReference type="EMBL" id="RDB31297.1"/>
    </source>
</evidence>
<accession>A0A369KEH2</accession>
<keyword evidence="2" id="KW-1185">Reference proteome</keyword>
<dbReference type="AlphaFoldDB" id="A0A369KEH2"/>
<name>A0A369KEH2_9BACT</name>
<evidence type="ECO:0000313" key="2">
    <source>
        <dbReference type="Proteomes" id="UP000253816"/>
    </source>
</evidence>
<sequence length="492" mass="54365">MHIHKWIFFLLTICTGTSHSIIFRSAQSIQTYNNTAYIAETRFVKRSGIFREARIVEVAGIRVVFLFAYANMSHIGVRFIYKTNYSLRARSSYKNILLSCVVTRIILNQTWLANIWSSAIYSKIFMSTGGPGFHSMFTSLSSISDLVKSISAGLKTATISSTELSAIKTQFSNANSSLSNTPSSVADATILGLVSLPDTVNLAPAHSLGEIRGIPHQGISSIYINELTTQACEQALSDWERAPIECLIVDDVRHSDQSIIDAIKPLWEIQLPKTDYVTNGKNVGFTTTGHETIIRCSGGTAGDICPLLTINLGPLSPITLIAADLVLTKFSIYANIRSTFNQAIPYQLYWAPCGGCAVVMIRLGSGVPTTISGINHLGILRLSSQQFVRNFTLQEISNNLLSNWSNSLGANQEIRNLWAWTTASTISTYGKIIEWWLEMFGVESAFDSLNVLATEINAGSVPQNLYQDIYETIKNAFLPSLRNFEIWHFLSD</sequence>
<proteinExistence type="predicted"/>